<organism evidence="1 2">
    <name type="scientific">Pistacia atlantica</name>
    <dbReference type="NCBI Taxonomy" id="434234"/>
    <lineage>
        <taxon>Eukaryota</taxon>
        <taxon>Viridiplantae</taxon>
        <taxon>Streptophyta</taxon>
        <taxon>Embryophyta</taxon>
        <taxon>Tracheophyta</taxon>
        <taxon>Spermatophyta</taxon>
        <taxon>Magnoliopsida</taxon>
        <taxon>eudicotyledons</taxon>
        <taxon>Gunneridae</taxon>
        <taxon>Pentapetalae</taxon>
        <taxon>rosids</taxon>
        <taxon>malvids</taxon>
        <taxon>Sapindales</taxon>
        <taxon>Anacardiaceae</taxon>
        <taxon>Pistacia</taxon>
    </lineage>
</organism>
<dbReference type="EMBL" id="CM047901">
    <property type="protein sequence ID" value="KAJ0096669.1"/>
    <property type="molecule type" value="Genomic_DNA"/>
</dbReference>
<sequence length="154" mass="16976">MALEYIKQGHFSAKSDVFSFGVLILEIMSGQKNSSFPTEEEPEDLLTYAWRNWIEGKAANLIDPNLTAGSNRDMMRCIHIGLLCVQENVASRPTMASVVHMLTGGTLSLPTPSKPAFFMHSSTTTDNLESSTLDQSSNFQFSLNKASITELSPR</sequence>
<evidence type="ECO:0000313" key="2">
    <source>
        <dbReference type="Proteomes" id="UP001164250"/>
    </source>
</evidence>
<gene>
    <name evidence="1" type="ORF">Patl1_27490</name>
</gene>
<accession>A0ACC1BCK4</accession>
<reference evidence="2" key="1">
    <citation type="journal article" date="2023" name="G3 (Bethesda)">
        <title>Genome assembly and association tests identify interacting loci associated with vigor, precocity, and sex in interspecific pistachio rootstocks.</title>
        <authorList>
            <person name="Palmer W."/>
            <person name="Jacygrad E."/>
            <person name="Sagayaradj S."/>
            <person name="Cavanaugh K."/>
            <person name="Han R."/>
            <person name="Bertier L."/>
            <person name="Beede B."/>
            <person name="Kafkas S."/>
            <person name="Golino D."/>
            <person name="Preece J."/>
            <person name="Michelmore R."/>
        </authorList>
    </citation>
    <scope>NUCLEOTIDE SEQUENCE [LARGE SCALE GENOMIC DNA]</scope>
</reference>
<comment type="caution">
    <text evidence="1">The sequence shown here is derived from an EMBL/GenBank/DDBJ whole genome shotgun (WGS) entry which is preliminary data.</text>
</comment>
<keyword evidence="2" id="KW-1185">Reference proteome</keyword>
<dbReference type="Proteomes" id="UP001164250">
    <property type="component" value="Chromosome 5"/>
</dbReference>
<proteinExistence type="predicted"/>
<name>A0ACC1BCK4_9ROSI</name>
<evidence type="ECO:0000313" key="1">
    <source>
        <dbReference type="EMBL" id="KAJ0096669.1"/>
    </source>
</evidence>
<protein>
    <submittedName>
        <fullName evidence="1">Uncharacterized protein</fullName>
    </submittedName>
</protein>